<feature type="compositionally biased region" description="Basic and acidic residues" evidence="1">
    <location>
        <begin position="7"/>
        <end position="21"/>
    </location>
</feature>
<feature type="compositionally biased region" description="Acidic residues" evidence="1">
    <location>
        <begin position="73"/>
        <end position="85"/>
    </location>
</feature>
<feature type="region of interest" description="Disordered" evidence="1">
    <location>
        <begin position="1"/>
        <end position="85"/>
    </location>
</feature>
<dbReference type="Proteomes" id="UP000281553">
    <property type="component" value="Unassembled WGS sequence"/>
</dbReference>
<gene>
    <name evidence="2" type="ORF">DILT_LOCUS16620</name>
</gene>
<dbReference type="EMBL" id="UYRU01086070">
    <property type="protein sequence ID" value="VDN34858.1"/>
    <property type="molecule type" value="Genomic_DNA"/>
</dbReference>
<evidence type="ECO:0000313" key="3">
    <source>
        <dbReference type="Proteomes" id="UP000281553"/>
    </source>
</evidence>
<dbReference type="OrthoDB" id="6245288at2759"/>
<proteinExistence type="predicted"/>
<protein>
    <submittedName>
        <fullName evidence="2">Uncharacterized protein</fullName>
    </submittedName>
</protein>
<reference evidence="2 3" key="1">
    <citation type="submission" date="2018-11" db="EMBL/GenBank/DDBJ databases">
        <authorList>
            <consortium name="Pathogen Informatics"/>
        </authorList>
    </citation>
    <scope>NUCLEOTIDE SEQUENCE [LARGE SCALE GENOMIC DNA]</scope>
</reference>
<evidence type="ECO:0000313" key="2">
    <source>
        <dbReference type="EMBL" id="VDN34858.1"/>
    </source>
</evidence>
<feature type="compositionally biased region" description="Acidic residues" evidence="1">
    <location>
        <begin position="30"/>
        <end position="51"/>
    </location>
</feature>
<keyword evidence="3" id="KW-1185">Reference proteome</keyword>
<organism evidence="2 3">
    <name type="scientific">Dibothriocephalus latus</name>
    <name type="common">Fish tapeworm</name>
    <name type="synonym">Diphyllobothrium latum</name>
    <dbReference type="NCBI Taxonomy" id="60516"/>
    <lineage>
        <taxon>Eukaryota</taxon>
        <taxon>Metazoa</taxon>
        <taxon>Spiralia</taxon>
        <taxon>Lophotrochozoa</taxon>
        <taxon>Platyhelminthes</taxon>
        <taxon>Cestoda</taxon>
        <taxon>Eucestoda</taxon>
        <taxon>Diphyllobothriidea</taxon>
        <taxon>Diphyllobothriidae</taxon>
        <taxon>Dibothriocephalus</taxon>
    </lineage>
</organism>
<sequence>MANRIVRRYENDENELEKPDPIDSVVNPHEDDENQEEDGEEGEGGVEDEGGGGEREGGEFEEGREGGERGDGNEEIEEEEEEEKPEIDYDKPCCRCCCCYFFRRRPQNDTSDKEMVMTENRHPAYEAKASRMAQLLYFKDDVEAESRKARIQMDLVDLQRPEVPMSFRLYDFAKPASEDYILHCLRQEARIALCSTLESFKE</sequence>
<dbReference type="AlphaFoldDB" id="A0A3P7NGV8"/>
<name>A0A3P7NGV8_DIBLA</name>
<accession>A0A3P7NGV8</accession>
<feature type="compositionally biased region" description="Basic and acidic residues" evidence="1">
    <location>
        <begin position="52"/>
        <end position="72"/>
    </location>
</feature>
<evidence type="ECO:0000256" key="1">
    <source>
        <dbReference type="SAM" id="MobiDB-lite"/>
    </source>
</evidence>